<keyword evidence="2" id="KW-1185">Reference proteome</keyword>
<proteinExistence type="predicted"/>
<evidence type="ECO:0000313" key="2">
    <source>
        <dbReference type="Proteomes" id="UP001497516"/>
    </source>
</evidence>
<gene>
    <name evidence="1" type="ORF">LTRI10_LOCUS35123</name>
</gene>
<dbReference type="EMBL" id="OZ034819">
    <property type="protein sequence ID" value="CAL1394633.1"/>
    <property type="molecule type" value="Genomic_DNA"/>
</dbReference>
<name>A0AAV2F9Q6_9ROSI</name>
<sequence length="115" mass="12663">MKDRCEWWRMDKGVKICSPNSRQTVMLCLRDLAGLEIRLVDGRTEDINFGAYLLGYLADVGRKAVIASELVPLCCIEALYFLGLTLEKEGNVGCPFEGLGGGLQLKGGSQKIRPI</sequence>
<organism evidence="1 2">
    <name type="scientific">Linum trigynum</name>
    <dbReference type="NCBI Taxonomy" id="586398"/>
    <lineage>
        <taxon>Eukaryota</taxon>
        <taxon>Viridiplantae</taxon>
        <taxon>Streptophyta</taxon>
        <taxon>Embryophyta</taxon>
        <taxon>Tracheophyta</taxon>
        <taxon>Spermatophyta</taxon>
        <taxon>Magnoliopsida</taxon>
        <taxon>eudicotyledons</taxon>
        <taxon>Gunneridae</taxon>
        <taxon>Pentapetalae</taxon>
        <taxon>rosids</taxon>
        <taxon>fabids</taxon>
        <taxon>Malpighiales</taxon>
        <taxon>Linaceae</taxon>
        <taxon>Linum</taxon>
    </lineage>
</organism>
<dbReference type="AlphaFoldDB" id="A0AAV2F9Q6"/>
<reference evidence="1 2" key="1">
    <citation type="submission" date="2024-04" db="EMBL/GenBank/DDBJ databases">
        <authorList>
            <person name="Fracassetti M."/>
        </authorList>
    </citation>
    <scope>NUCLEOTIDE SEQUENCE [LARGE SCALE GENOMIC DNA]</scope>
</reference>
<protein>
    <submittedName>
        <fullName evidence="1">Uncharacterized protein</fullName>
    </submittedName>
</protein>
<accession>A0AAV2F9Q6</accession>
<dbReference type="Proteomes" id="UP001497516">
    <property type="component" value="Chromosome 6"/>
</dbReference>
<evidence type="ECO:0000313" key="1">
    <source>
        <dbReference type="EMBL" id="CAL1394633.1"/>
    </source>
</evidence>